<comment type="similarity">
    <text evidence="2">Belongs to the UPF0754 family.</text>
</comment>
<dbReference type="Proteomes" id="UP000095488">
    <property type="component" value="Unassembled WGS sequence"/>
</dbReference>
<reference evidence="7 8" key="1">
    <citation type="submission" date="2015-09" db="EMBL/GenBank/DDBJ databases">
        <authorList>
            <consortium name="Pathogen Informatics"/>
        </authorList>
    </citation>
    <scope>NUCLEOTIDE SEQUENCE [LARGE SCALE GENOMIC DNA]</scope>
    <source>
        <strain evidence="7 8">2789STDY5834858</strain>
    </source>
</reference>
<keyword evidence="4 6" id="KW-1133">Transmembrane helix</keyword>
<comment type="subcellular location">
    <subcellularLocation>
        <location evidence="1">Endomembrane system</location>
    </subcellularLocation>
</comment>
<keyword evidence="5 6" id="KW-0472">Membrane</keyword>
<evidence type="ECO:0000256" key="5">
    <source>
        <dbReference type="ARBA" id="ARBA00023136"/>
    </source>
</evidence>
<proteinExistence type="inferred from homology"/>
<dbReference type="PANTHER" id="PTHR35791:SF1">
    <property type="entry name" value="UPF0754 MEMBRANE PROTEIN YHEB"/>
    <property type="match status" value="1"/>
</dbReference>
<name>A0ABM9UPY1_SARVE</name>
<evidence type="ECO:0000313" key="7">
    <source>
        <dbReference type="EMBL" id="CUN86468.1"/>
    </source>
</evidence>
<evidence type="ECO:0000256" key="1">
    <source>
        <dbReference type="ARBA" id="ARBA00004308"/>
    </source>
</evidence>
<organism evidence="7 8">
    <name type="scientific">Sarcina ventriculi</name>
    <name type="common">Clostridium ventriculi</name>
    <dbReference type="NCBI Taxonomy" id="1267"/>
    <lineage>
        <taxon>Bacteria</taxon>
        <taxon>Bacillati</taxon>
        <taxon>Bacillota</taxon>
        <taxon>Clostridia</taxon>
        <taxon>Eubacteriales</taxon>
        <taxon>Clostridiaceae</taxon>
        <taxon>Sarcina</taxon>
    </lineage>
</organism>
<feature type="transmembrane region" description="Helical" evidence="6">
    <location>
        <begin position="6"/>
        <end position="27"/>
    </location>
</feature>
<dbReference type="RefSeq" id="WP_055258749.1">
    <property type="nucleotide sequence ID" value="NZ_CABIXL010000004.1"/>
</dbReference>
<evidence type="ECO:0000256" key="3">
    <source>
        <dbReference type="ARBA" id="ARBA00022692"/>
    </source>
</evidence>
<dbReference type="InterPro" id="IPR007383">
    <property type="entry name" value="DUF445"/>
</dbReference>
<protein>
    <submittedName>
        <fullName evidence="7">Predicted membrane protein</fullName>
    </submittedName>
</protein>
<accession>A0ABM9UPY1</accession>
<feature type="transmembrane region" description="Helical" evidence="6">
    <location>
        <begin position="476"/>
        <end position="497"/>
    </location>
</feature>
<gene>
    <name evidence="7" type="ORF">ERS852473_01275</name>
</gene>
<keyword evidence="3 6" id="KW-0812">Transmembrane</keyword>
<dbReference type="EMBL" id="CYZR01000004">
    <property type="protein sequence ID" value="CUN86468.1"/>
    <property type="molecule type" value="Genomic_DNA"/>
</dbReference>
<evidence type="ECO:0000256" key="2">
    <source>
        <dbReference type="ARBA" id="ARBA00008053"/>
    </source>
</evidence>
<dbReference type="Pfam" id="PF04286">
    <property type="entry name" value="DUF445"/>
    <property type="match status" value="1"/>
</dbReference>
<evidence type="ECO:0000256" key="6">
    <source>
        <dbReference type="SAM" id="Phobius"/>
    </source>
</evidence>
<keyword evidence="8" id="KW-1185">Reference proteome</keyword>
<comment type="caution">
    <text evidence="7">The sequence shown here is derived from an EMBL/GenBank/DDBJ whole genome shotgun (WGS) entry which is preliminary data.</text>
</comment>
<evidence type="ECO:0000256" key="4">
    <source>
        <dbReference type="ARBA" id="ARBA00022989"/>
    </source>
</evidence>
<evidence type="ECO:0000313" key="8">
    <source>
        <dbReference type="Proteomes" id="UP000095488"/>
    </source>
</evidence>
<dbReference type="PANTHER" id="PTHR35791">
    <property type="entry name" value="UPF0754 MEMBRANE PROTEIN YHEB"/>
    <property type="match status" value="1"/>
</dbReference>
<sequence length="502" mass="57967">MKIYLISALVGAVIGYITNWLAIKMLFKPHNEKRVFGIRIPFTPGLIPKEKKRIAKSIGETVSEHILTNEVIAQSLNNEKILFGLKNMVDTKVHKAFDENFSVNEVMKNLEANNAFMEEKLRKKAYTSLEKIINNKEINVIISSNIFNCILERVKEKPQLIIKLIKSKKFKDSLLELNAKQKSNKILDKKIVNMISEKTLNFIQEEKILNDIIPDEISKGIEELIYNQKDIICENLIKALEGEIFSSKIKDIIGAILPSMVTMFMSIDSLYEKLFNSVKGYLLVEENKIIVCNYIISMLNNLKDTKIEEIIRSLSEDDFNNICKNISDLLNNKLLSDENILMCIEKFEKYMENIDSYETIILKVDENYKQHLKEFLDSSIKKLVKKEEFKDLSEGIVNNLIGYLLDLRVKDIFDNEEEMFNFVWNIISKYYNDFIEKDAHKVVELIDISGLIEEQINSFDVSYAEKLIVKIARRELGAITWLGALLGAFLGLLSPLLSRLYS</sequence>